<keyword evidence="2" id="KW-1185">Reference proteome</keyword>
<reference evidence="1" key="1">
    <citation type="journal article" date="2023" name="PLoS Negl. Trop. Dis.">
        <title>A genome sequence for Biomphalaria pfeifferi, the major vector snail for the human-infecting parasite Schistosoma mansoni.</title>
        <authorList>
            <person name="Bu L."/>
            <person name="Lu L."/>
            <person name="Laidemitt M.R."/>
            <person name="Zhang S.M."/>
            <person name="Mutuku M."/>
            <person name="Mkoji G."/>
            <person name="Steinauer M."/>
            <person name="Loker E.S."/>
        </authorList>
    </citation>
    <scope>NUCLEOTIDE SEQUENCE</scope>
    <source>
        <strain evidence="1">KasaAsao</strain>
    </source>
</reference>
<sequence length="219" mass="25699">MQNYEGSKSIAFISDDYWFYINVTVSIVLSVLADILQQYIECTSSYHEREHWHINVHYDIHSLVNAFIVGNLLGVLRHWWFQQLDYVIYDTNITSILMKTALELRVAAYVSRYVQYAVTRLLESLSFETVYMDWEPRSLRTAILFPEFTVPLSAQREPSSKPHAPDPPLMYVVIFLLFNYVPEEWHALLATIFEFLQKVTYSCAPLEMYSYSTSMYTPS</sequence>
<dbReference type="AlphaFoldDB" id="A0AAD8BY75"/>
<name>A0AAD8BY75_BIOPF</name>
<dbReference type="EMBL" id="JASAOG010000023">
    <property type="protein sequence ID" value="KAK0063012.1"/>
    <property type="molecule type" value="Genomic_DNA"/>
</dbReference>
<evidence type="ECO:0000313" key="1">
    <source>
        <dbReference type="EMBL" id="KAK0063012.1"/>
    </source>
</evidence>
<comment type="caution">
    <text evidence="1">The sequence shown here is derived from an EMBL/GenBank/DDBJ whole genome shotgun (WGS) entry which is preliminary data.</text>
</comment>
<protein>
    <submittedName>
        <fullName evidence="1">Uncharacterized protein</fullName>
    </submittedName>
</protein>
<proteinExistence type="predicted"/>
<dbReference type="Proteomes" id="UP001233172">
    <property type="component" value="Unassembled WGS sequence"/>
</dbReference>
<gene>
    <name evidence="1" type="ORF">Bpfe_007732</name>
</gene>
<reference evidence="1" key="2">
    <citation type="submission" date="2023-04" db="EMBL/GenBank/DDBJ databases">
        <authorList>
            <person name="Bu L."/>
            <person name="Lu L."/>
            <person name="Laidemitt M.R."/>
            <person name="Zhang S.M."/>
            <person name="Mutuku M."/>
            <person name="Mkoji G."/>
            <person name="Steinauer M."/>
            <person name="Loker E.S."/>
        </authorList>
    </citation>
    <scope>NUCLEOTIDE SEQUENCE</scope>
    <source>
        <strain evidence="1">KasaAsao</strain>
        <tissue evidence="1">Whole Snail</tissue>
    </source>
</reference>
<accession>A0AAD8BY75</accession>
<evidence type="ECO:0000313" key="2">
    <source>
        <dbReference type="Proteomes" id="UP001233172"/>
    </source>
</evidence>
<organism evidence="1 2">
    <name type="scientific">Biomphalaria pfeifferi</name>
    <name type="common">Bloodfluke planorb</name>
    <name type="synonym">Freshwater snail</name>
    <dbReference type="NCBI Taxonomy" id="112525"/>
    <lineage>
        <taxon>Eukaryota</taxon>
        <taxon>Metazoa</taxon>
        <taxon>Spiralia</taxon>
        <taxon>Lophotrochozoa</taxon>
        <taxon>Mollusca</taxon>
        <taxon>Gastropoda</taxon>
        <taxon>Heterobranchia</taxon>
        <taxon>Euthyneura</taxon>
        <taxon>Panpulmonata</taxon>
        <taxon>Hygrophila</taxon>
        <taxon>Lymnaeoidea</taxon>
        <taxon>Planorbidae</taxon>
        <taxon>Biomphalaria</taxon>
    </lineage>
</organism>